<dbReference type="SUPFAM" id="SSF53756">
    <property type="entry name" value="UDP-Glycosyltransferase/glycogen phosphorylase"/>
    <property type="match status" value="1"/>
</dbReference>
<name>A0A7K0BNV8_9ACTN</name>
<gene>
    <name evidence="4" type="primary">tuaC</name>
    <name evidence="4" type="ORF">ACRB68_09250</name>
</gene>
<evidence type="ECO:0000256" key="1">
    <source>
        <dbReference type="ARBA" id="ARBA00022676"/>
    </source>
</evidence>
<dbReference type="Proteomes" id="UP000487268">
    <property type="component" value="Unassembled WGS sequence"/>
</dbReference>
<keyword evidence="2 4" id="KW-0808">Transferase</keyword>
<proteinExistence type="predicted"/>
<reference evidence="4 5" key="1">
    <citation type="submission" date="2019-10" db="EMBL/GenBank/DDBJ databases">
        <title>Actinomadura rubteroloni sp. nov. and Actinomadura macrotermitis sp. nov., isolated from the gut of fungus growing-termite Macrotermes natalensis.</title>
        <authorList>
            <person name="Benndorf R."/>
            <person name="Martin K."/>
            <person name="Kuefner M."/>
            <person name="De Beer W."/>
            <person name="Kaster A.-K."/>
            <person name="Vollmers J."/>
            <person name="Poulsen M."/>
            <person name="Beemelmanns C."/>
        </authorList>
    </citation>
    <scope>NUCLEOTIDE SEQUENCE [LARGE SCALE GENOMIC DNA]</scope>
    <source>
        <strain evidence="4 5">RB68</strain>
    </source>
</reference>
<feature type="domain" description="Glycosyltransferase subfamily 4-like N-terminal" evidence="3">
    <location>
        <begin position="14"/>
        <end position="163"/>
    </location>
</feature>
<accession>A0A7K0BNV8</accession>
<keyword evidence="1 4" id="KW-0328">Glycosyltransferase</keyword>
<organism evidence="4 5">
    <name type="scientific">Actinomadura macrotermitis</name>
    <dbReference type="NCBI Taxonomy" id="2585200"/>
    <lineage>
        <taxon>Bacteria</taxon>
        <taxon>Bacillati</taxon>
        <taxon>Actinomycetota</taxon>
        <taxon>Actinomycetes</taxon>
        <taxon>Streptosporangiales</taxon>
        <taxon>Thermomonosporaceae</taxon>
        <taxon>Actinomadura</taxon>
    </lineage>
</organism>
<evidence type="ECO:0000313" key="4">
    <source>
        <dbReference type="EMBL" id="MQY02890.1"/>
    </source>
</evidence>
<dbReference type="Gene3D" id="3.40.50.2000">
    <property type="entry name" value="Glycogen Phosphorylase B"/>
    <property type="match status" value="2"/>
</dbReference>
<keyword evidence="5" id="KW-1185">Reference proteome</keyword>
<sequence>MRILFVSPYPPARDGIGTYTETLGGALRAAGHEVAVVAARAEPGAPPEVLGALGPGGAGPALRAAVAEFKPDVVHAQFAVPAFGTRTPALARWLGELARAPVPVVTTLHEASRDTALLRGPGRALYRRIAAHSDRLVVHTRGALETVTGPLGVPAGRVQVIPHFSTPPPAAATTAAELRDRFGLGADRLLLAFGFVHVDKGLDDLVRALSVLRRDDPAVPAGLRVVVAGTVRPRSGPFKYFELRDRAHLARVRRLAARGGVADRLAFTGFVPDGDIAAWFEAAEAVVLPYRKAEQSGVANLARAYGVPVIATTAGGLAELFAGSPWTAPPRSPAELAAVIRRFLAKKGDISAYSWSVDDQGTGLDEVAAATADVYRAVHRHDQERTPDDH</sequence>
<dbReference type="InterPro" id="IPR028098">
    <property type="entry name" value="Glyco_trans_4-like_N"/>
</dbReference>
<dbReference type="Pfam" id="PF13439">
    <property type="entry name" value="Glyco_transf_4"/>
    <property type="match status" value="1"/>
</dbReference>
<evidence type="ECO:0000313" key="5">
    <source>
        <dbReference type="Proteomes" id="UP000487268"/>
    </source>
</evidence>
<dbReference type="Pfam" id="PF13692">
    <property type="entry name" value="Glyco_trans_1_4"/>
    <property type="match status" value="1"/>
</dbReference>
<dbReference type="EC" id="2.4.-.-" evidence="4"/>
<evidence type="ECO:0000259" key="3">
    <source>
        <dbReference type="Pfam" id="PF13439"/>
    </source>
</evidence>
<comment type="caution">
    <text evidence="4">The sequence shown here is derived from an EMBL/GenBank/DDBJ whole genome shotgun (WGS) entry which is preliminary data.</text>
</comment>
<dbReference type="PANTHER" id="PTHR12526:SF510">
    <property type="entry name" value="D-INOSITOL 3-PHOSPHATE GLYCOSYLTRANSFERASE"/>
    <property type="match status" value="1"/>
</dbReference>
<dbReference type="AlphaFoldDB" id="A0A7K0BNV8"/>
<evidence type="ECO:0000256" key="2">
    <source>
        <dbReference type="ARBA" id="ARBA00022679"/>
    </source>
</evidence>
<protein>
    <submittedName>
        <fullName evidence="4">Putative teichuronic acid biosynthesis glycosyltransferase TuaC</fullName>
        <ecNumber evidence="4">2.4.-.-</ecNumber>
    </submittedName>
</protein>
<dbReference type="GO" id="GO:0016757">
    <property type="term" value="F:glycosyltransferase activity"/>
    <property type="evidence" value="ECO:0007669"/>
    <property type="project" value="UniProtKB-KW"/>
</dbReference>
<dbReference type="OrthoDB" id="9806653at2"/>
<dbReference type="PANTHER" id="PTHR12526">
    <property type="entry name" value="GLYCOSYLTRANSFERASE"/>
    <property type="match status" value="1"/>
</dbReference>
<dbReference type="EMBL" id="WEGH01000001">
    <property type="protein sequence ID" value="MQY02890.1"/>
    <property type="molecule type" value="Genomic_DNA"/>
</dbReference>